<organism evidence="14 15">
    <name type="scientific">Ethanoligenens harbinense (strain DSM 18485 / JCM 12961 / CGMCC 1.5033 / YUAN-3)</name>
    <dbReference type="NCBI Taxonomy" id="663278"/>
    <lineage>
        <taxon>Bacteria</taxon>
        <taxon>Bacillati</taxon>
        <taxon>Bacillota</taxon>
        <taxon>Clostridia</taxon>
        <taxon>Eubacteriales</taxon>
        <taxon>Oscillospiraceae</taxon>
        <taxon>Ethanoligenens</taxon>
    </lineage>
</organism>
<evidence type="ECO:0000256" key="5">
    <source>
        <dbReference type="ARBA" id="ARBA00022777"/>
    </source>
</evidence>
<evidence type="ECO:0000259" key="13">
    <source>
        <dbReference type="PROSITE" id="PS51178"/>
    </source>
</evidence>
<dbReference type="CDD" id="cd14014">
    <property type="entry name" value="STKc_PknB_like"/>
    <property type="match status" value="1"/>
</dbReference>
<keyword evidence="11" id="KW-0472">Membrane</keyword>
<dbReference type="PROSITE" id="PS00108">
    <property type="entry name" value="PROTEIN_KINASE_ST"/>
    <property type="match status" value="1"/>
</dbReference>
<evidence type="ECO:0000256" key="8">
    <source>
        <dbReference type="ARBA" id="ARBA00048679"/>
    </source>
</evidence>
<dbReference type="PANTHER" id="PTHR43289">
    <property type="entry name" value="MITOGEN-ACTIVATED PROTEIN KINASE KINASE KINASE 20-RELATED"/>
    <property type="match status" value="1"/>
</dbReference>
<dbReference type="InterPro" id="IPR011009">
    <property type="entry name" value="Kinase-like_dom_sf"/>
</dbReference>
<sequence>MENMIGRKLDGRYAIQEVIGVGGMAIVYKAYDEIDDRVVAVKVLKDEYLSNEDFKRRFKNESKAIAMLSHPNIVKVYDVSLDERLQYIVMEYVDGITLKEYIDQQHVLTWKEAVHFTVQILRALQHAHEKGIVHRDIKPQNIMMLEDGTIKVADFGIARMANSETRTMTDKAIGSVHYISPEQASGSRTDEKSDIYSLGVMLYEMLTGKLPFDSENAVSVAIMQMQTDPRRPRELNPDIPEGLEEITLRAMQKEPARRYVSAAAMLADINAFKQNPSIHFAYKYFVDDSPTRYYDAVKKVKGEPEPEKQPEVAPKKEAAKKNKSYISLLSKIAIVFILIAAVIIGIMMYVFGIFPHSATPDVKVPNLVGQQYDTVVQQYGKELQIVKSNTQYDNTAPAGQILSQNPKANADVKKNAQVSVVVSLGPKQVTVPDVTNLAQADAVAQLTANGLQYTIQSINDDSVAKGSVVKTDPVAGTQVNSGSSVTLYISLGPVVVNETVPNVVGMTQDAAKTALENAGLKLGNVTQQSSSTVAAGTVISQDQKANTQIPQNTAVNLVVSSGTPSAPNVVGESISKATSDLQNNGYSLGNVTYANNSTVAQGDVISQQTESDNKHVDLVVSLGPATSSVSSTSSTASTSSTSSTTTSTTTTTTNTYHSSRGRK</sequence>
<dbReference type="Pfam" id="PF00069">
    <property type="entry name" value="Pkinase"/>
    <property type="match status" value="1"/>
</dbReference>
<reference evidence="14 15" key="1">
    <citation type="submission" date="2010-12" db="EMBL/GenBank/DDBJ databases">
        <title>Complete sequence of Ethanoligenens harbinense YUAN-3.</title>
        <authorList>
            <person name="Lucas S."/>
            <person name="Copeland A."/>
            <person name="Lapidus A."/>
            <person name="Cheng J.-F."/>
            <person name="Bruce D."/>
            <person name="Goodwin L."/>
            <person name="Pitluck S."/>
            <person name="Chertkov O."/>
            <person name="Misra M."/>
            <person name="Detter J.C."/>
            <person name="Han C."/>
            <person name="Tapia R."/>
            <person name="Land M."/>
            <person name="Hauser L."/>
            <person name="Jeffries C."/>
            <person name="Kyrpides N."/>
            <person name="Ivanova N."/>
            <person name="Mikhailova N."/>
            <person name="Wang A."/>
            <person name="Mouttaki H."/>
            <person name="He Z."/>
            <person name="Zhou J."/>
            <person name="Hemme C.L."/>
            <person name="Woyke T."/>
        </authorList>
    </citation>
    <scope>NUCLEOTIDE SEQUENCE [LARGE SCALE GENOMIC DNA]</scope>
    <source>
        <strain evidence="15">DSM 18485 / JCM 12961 / CGMCC 1.5033 / YUAN-3</strain>
    </source>
</reference>
<dbReference type="SMART" id="SM00220">
    <property type="entry name" value="S_TKc"/>
    <property type="match status" value="1"/>
</dbReference>
<gene>
    <name evidence="14" type="ordered locus">Ethha_2110</name>
</gene>
<evidence type="ECO:0000256" key="7">
    <source>
        <dbReference type="ARBA" id="ARBA00047899"/>
    </source>
</evidence>
<evidence type="ECO:0000313" key="15">
    <source>
        <dbReference type="Proteomes" id="UP000001551"/>
    </source>
</evidence>
<dbReference type="InterPro" id="IPR000719">
    <property type="entry name" value="Prot_kinase_dom"/>
</dbReference>
<dbReference type="CDD" id="cd06577">
    <property type="entry name" value="PASTA_pknB"/>
    <property type="match status" value="4"/>
</dbReference>
<dbReference type="Gene3D" id="3.30.200.20">
    <property type="entry name" value="Phosphorylase Kinase, domain 1"/>
    <property type="match status" value="1"/>
</dbReference>
<dbReference type="KEGG" id="eha:Ethha_2110"/>
<evidence type="ECO:0000256" key="3">
    <source>
        <dbReference type="ARBA" id="ARBA00022679"/>
    </source>
</evidence>
<keyword evidence="4 9" id="KW-0547">Nucleotide-binding</keyword>
<evidence type="ECO:0000259" key="12">
    <source>
        <dbReference type="PROSITE" id="PS50011"/>
    </source>
</evidence>
<dbReference type="PANTHER" id="PTHR43289:SF34">
    <property type="entry name" value="SERINE_THREONINE-PROTEIN KINASE YBDM-RELATED"/>
    <property type="match status" value="1"/>
</dbReference>
<dbReference type="SUPFAM" id="SSF56112">
    <property type="entry name" value="Protein kinase-like (PK-like)"/>
    <property type="match status" value="1"/>
</dbReference>
<feature type="compositionally biased region" description="Low complexity" evidence="10">
    <location>
        <begin position="626"/>
        <end position="663"/>
    </location>
</feature>
<dbReference type="Proteomes" id="UP000001551">
    <property type="component" value="Chromosome"/>
</dbReference>
<feature type="domain" description="PASTA" evidence="13">
    <location>
        <begin position="425"/>
        <end position="491"/>
    </location>
</feature>
<dbReference type="Gene3D" id="3.30.10.20">
    <property type="match status" value="4"/>
</dbReference>
<accession>E6U3M7</accession>
<evidence type="ECO:0000313" key="14">
    <source>
        <dbReference type="EMBL" id="ADU27627.1"/>
    </source>
</evidence>
<dbReference type="eggNOG" id="COG0515">
    <property type="taxonomic scope" value="Bacteria"/>
</dbReference>
<protein>
    <recommendedName>
        <fullName evidence="1">non-specific serine/threonine protein kinase</fullName>
        <ecNumber evidence="1">2.7.11.1</ecNumber>
    </recommendedName>
</protein>
<dbReference type="RefSeq" id="WP_013485975.1">
    <property type="nucleotide sequence ID" value="NC_014828.1"/>
</dbReference>
<dbReference type="EC" id="2.7.11.1" evidence="1"/>
<dbReference type="InterPro" id="IPR008271">
    <property type="entry name" value="Ser/Thr_kinase_AS"/>
</dbReference>
<keyword evidence="6 9" id="KW-0067">ATP-binding</keyword>
<dbReference type="PROSITE" id="PS50011">
    <property type="entry name" value="PROTEIN_KINASE_DOM"/>
    <property type="match status" value="1"/>
</dbReference>
<dbReference type="HOGENOM" id="CLU_000288_135_2_9"/>
<dbReference type="EMBL" id="CP002400">
    <property type="protein sequence ID" value="ADU27627.1"/>
    <property type="molecule type" value="Genomic_DNA"/>
</dbReference>
<keyword evidence="2 14" id="KW-0723">Serine/threonine-protein kinase</keyword>
<feature type="domain" description="Protein kinase" evidence="12">
    <location>
        <begin position="13"/>
        <end position="278"/>
    </location>
</feature>
<dbReference type="PROSITE" id="PS51178">
    <property type="entry name" value="PASTA"/>
    <property type="match status" value="3"/>
</dbReference>
<keyword evidence="3" id="KW-0808">Transferase</keyword>
<dbReference type="PROSITE" id="PS00107">
    <property type="entry name" value="PROTEIN_KINASE_ATP"/>
    <property type="match status" value="1"/>
</dbReference>
<evidence type="ECO:0000256" key="9">
    <source>
        <dbReference type="PROSITE-ProRule" id="PRU10141"/>
    </source>
</evidence>
<dbReference type="STRING" id="663278.Ethha_2110"/>
<evidence type="ECO:0000256" key="11">
    <source>
        <dbReference type="SAM" id="Phobius"/>
    </source>
</evidence>
<dbReference type="GO" id="GO:0004674">
    <property type="term" value="F:protein serine/threonine kinase activity"/>
    <property type="evidence" value="ECO:0007669"/>
    <property type="project" value="UniProtKB-KW"/>
</dbReference>
<keyword evidence="5 14" id="KW-0418">Kinase</keyword>
<keyword evidence="15" id="KW-1185">Reference proteome</keyword>
<feature type="domain" description="PASTA" evidence="13">
    <location>
        <begin position="358"/>
        <end position="424"/>
    </location>
</feature>
<dbReference type="NCBIfam" id="NF033483">
    <property type="entry name" value="PknB_PASTA_kin"/>
    <property type="match status" value="1"/>
</dbReference>
<dbReference type="FunFam" id="3.30.200.20:FF:000035">
    <property type="entry name" value="Serine/threonine protein kinase Stk1"/>
    <property type="match status" value="1"/>
</dbReference>
<dbReference type="Pfam" id="PF03793">
    <property type="entry name" value="PASTA"/>
    <property type="match status" value="4"/>
</dbReference>
<feature type="domain" description="PASTA" evidence="13">
    <location>
        <begin position="497"/>
        <end position="561"/>
    </location>
</feature>
<evidence type="ECO:0000256" key="1">
    <source>
        <dbReference type="ARBA" id="ARBA00012513"/>
    </source>
</evidence>
<evidence type="ECO:0000256" key="6">
    <source>
        <dbReference type="ARBA" id="ARBA00022840"/>
    </source>
</evidence>
<evidence type="ECO:0000256" key="2">
    <source>
        <dbReference type="ARBA" id="ARBA00022527"/>
    </source>
</evidence>
<evidence type="ECO:0000256" key="10">
    <source>
        <dbReference type="SAM" id="MobiDB-lite"/>
    </source>
</evidence>
<comment type="catalytic activity">
    <reaction evidence="8">
        <text>L-seryl-[protein] + ATP = O-phospho-L-seryl-[protein] + ADP + H(+)</text>
        <dbReference type="Rhea" id="RHEA:17989"/>
        <dbReference type="Rhea" id="RHEA-COMP:9863"/>
        <dbReference type="Rhea" id="RHEA-COMP:11604"/>
        <dbReference type="ChEBI" id="CHEBI:15378"/>
        <dbReference type="ChEBI" id="CHEBI:29999"/>
        <dbReference type="ChEBI" id="CHEBI:30616"/>
        <dbReference type="ChEBI" id="CHEBI:83421"/>
        <dbReference type="ChEBI" id="CHEBI:456216"/>
        <dbReference type="EC" id="2.7.11.1"/>
    </reaction>
</comment>
<dbReference type="FunFam" id="1.10.510.10:FF:000021">
    <property type="entry name" value="Serine/threonine protein kinase"/>
    <property type="match status" value="1"/>
</dbReference>
<feature type="binding site" evidence="9">
    <location>
        <position position="42"/>
    </location>
    <ligand>
        <name>ATP</name>
        <dbReference type="ChEBI" id="CHEBI:30616"/>
    </ligand>
</feature>
<comment type="catalytic activity">
    <reaction evidence="7">
        <text>L-threonyl-[protein] + ATP = O-phospho-L-threonyl-[protein] + ADP + H(+)</text>
        <dbReference type="Rhea" id="RHEA:46608"/>
        <dbReference type="Rhea" id="RHEA-COMP:11060"/>
        <dbReference type="Rhea" id="RHEA-COMP:11605"/>
        <dbReference type="ChEBI" id="CHEBI:15378"/>
        <dbReference type="ChEBI" id="CHEBI:30013"/>
        <dbReference type="ChEBI" id="CHEBI:30616"/>
        <dbReference type="ChEBI" id="CHEBI:61977"/>
        <dbReference type="ChEBI" id="CHEBI:456216"/>
        <dbReference type="EC" id="2.7.11.1"/>
    </reaction>
</comment>
<dbReference type="AlphaFoldDB" id="E6U3M7"/>
<dbReference type="GO" id="GO:0005524">
    <property type="term" value="F:ATP binding"/>
    <property type="evidence" value="ECO:0007669"/>
    <property type="project" value="UniProtKB-UniRule"/>
</dbReference>
<dbReference type="Gene3D" id="1.10.510.10">
    <property type="entry name" value="Transferase(Phosphotransferase) domain 1"/>
    <property type="match status" value="1"/>
</dbReference>
<evidence type="ECO:0000256" key="4">
    <source>
        <dbReference type="ARBA" id="ARBA00022741"/>
    </source>
</evidence>
<feature type="region of interest" description="Disordered" evidence="10">
    <location>
        <begin position="625"/>
        <end position="663"/>
    </location>
</feature>
<dbReference type="InterPro" id="IPR005543">
    <property type="entry name" value="PASTA_dom"/>
</dbReference>
<dbReference type="SMART" id="SM00740">
    <property type="entry name" value="PASTA"/>
    <property type="match status" value="4"/>
</dbReference>
<feature type="transmembrane region" description="Helical" evidence="11">
    <location>
        <begin position="325"/>
        <end position="351"/>
    </location>
</feature>
<keyword evidence="11" id="KW-1133">Transmembrane helix</keyword>
<proteinExistence type="predicted"/>
<dbReference type="InterPro" id="IPR017441">
    <property type="entry name" value="Protein_kinase_ATP_BS"/>
</dbReference>
<dbReference type="eggNOG" id="COG2815">
    <property type="taxonomic scope" value="Bacteria"/>
</dbReference>
<keyword evidence="11" id="KW-0812">Transmembrane</keyword>
<name>E6U3M7_ETHHY</name>